<comment type="caution">
    <text evidence="7">The sequence shown here is derived from an EMBL/GenBank/DDBJ whole genome shotgun (WGS) entry which is preliminary data.</text>
</comment>
<dbReference type="InterPro" id="IPR006158">
    <property type="entry name" value="Cobalamin-bd"/>
</dbReference>
<dbReference type="EMBL" id="MFIV01000250">
    <property type="protein sequence ID" value="OGF96859.1"/>
    <property type="molecule type" value="Genomic_DNA"/>
</dbReference>
<dbReference type="Proteomes" id="UP000176992">
    <property type="component" value="Unassembled WGS sequence"/>
</dbReference>
<dbReference type="Pfam" id="PF02310">
    <property type="entry name" value="B12-binding"/>
    <property type="match status" value="1"/>
</dbReference>
<dbReference type="PROSITE" id="PS51918">
    <property type="entry name" value="RADICAL_SAM"/>
    <property type="match status" value="1"/>
</dbReference>
<evidence type="ECO:0000256" key="2">
    <source>
        <dbReference type="ARBA" id="ARBA00022691"/>
    </source>
</evidence>
<dbReference type="Pfam" id="PF13282">
    <property type="entry name" value="DUF4070"/>
    <property type="match status" value="1"/>
</dbReference>
<evidence type="ECO:0000256" key="5">
    <source>
        <dbReference type="ARBA" id="ARBA00023014"/>
    </source>
</evidence>
<dbReference type="SUPFAM" id="SSF102114">
    <property type="entry name" value="Radical SAM enzymes"/>
    <property type="match status" value="1"/>
</dbReference>
<reference evidence="7 8" key="1">
    <citation type="journal article" date="2016" name="Nat. Commun.">
        <title>Thousands of microbial genomes shed light on interconnected biogeochemical processes in an aquifer system.</title>
        <authorList>
            <person name="Anantharaman K."/>
            <person name="Brown C.T."/>
            <person name="Hug L.A."/>
            <person name="Sharon I."/>
            <person name="Castelle C.J."/>
            <person name="Probst A.J."/>
            <person name="Thomas B.C."/>
            <person name="Singh A."/>
            <person name="Wilkins M.J."/>
            <person name="Karaoz U."/>
            <person name="Brodie E.L."/>
            <person name="Williams K.H."/>
            <person name="Hubbard S.S."/>
            <person name="Banfield J.F."/>
        </authorList>
    </citation>
    <scope>NUCLEOTIDE SEQUENCE [LARGE SCALE GENOMIC DNA]</scope>
</reference>
<dbReference type="PANTHER" id="PTHR43409">
    <property type="entry name" value="ANAEROBIC MAGNESIUM-PROTOPORPHYRIN IX MONOMETHYL ESTER CYCLASE-RELATED"/>
    <property type="match status" value="1"/>
</dbReference>
<dbReference type="InterPro" id="IPR058240">
    <property type="entry name" value="rSAM_sf"/>
</dbReference>
<dbReference type="InterPro" id="IPR025274">
    <property type="entry name" value="DUF4070"/>
</dbReference>
<keyword evidence="4" id="KW-0408">Iron</keyword>
<dbReference type="GO" id="GO:0005829">
    <property type="term" value="C:cytosol"/>
    <property type="evidence" value="ECO:0007669"/>
    <property type="project" value="TreeGrafter"/>
</dbReference>
<keyword evidence="5" id="KW-0411">Iron-sulfur</keyword>
<evidence type="ECO:0000313" key="8">
    <source>
        <dbReference type="Proteomes" id="UP000176992"/>
    </source>
</evidence>
<dbReference type="PANTHER" id="PTHR43409:SF3">
    <property type="entry name" value="HYPOTHETICAL METHYLTRANSFERASE"/>
    <property type="match status" value="1"/>
</dbReference>
<gene>
    <name evidence="7" type="ORF">A2Z86_06180</name>
</gene>
<dbReference type="GO" id="GO:0003824">
    <property type="term" value="F:catalytic activity"/>
    <property type="evidence" value="ECO:0007669"/>
    <property type="project" value="InterPro"/>
</dbReference>
<name>A0A1F5Y9X9_9BACT</name>
<sequence length="498" mass="57274">MRILMVYPQYPDTFWSFAHALRFIGKKASLPPMGLLTVAAMIPGEWEVKLVDTNFTALGDEEISWADYVFISAMTIQKDSAKKIIARCQELGRKVVAGGPLFTALTQEFPEVDHLVLNEAENTFPEFLRDLRQGTLKRVYRSDRWADIAVSPVPRWDLINIKHYATMCVQYSRGCPFDCDFCDITVLYGRAPRAKPSANVITELEALYARGWRGTVFFVDDNFIGNKKLIKNELLPAVIGWMKKRKYPFTFLTQASINLAEDEELMRLMVKAGFDTVFVGIETPDETSLVECGKLHNTRSDLLANVKKLQAFGLQVQAGFIVGFDSDKHDIFNRISRFINESGIVASMVGLLNAPPGTKLYKRLISENRILKGSSGDNTDFSLNFLPKMDSAVLIEGYKKIIRDIYRPEAYYRRIRTFLRNYHLGRRLHVYLSKSHLQGVFMSFYKLGVRRGVRRHFWKLMIWTIFRKPRLMPEALTMAIYGAHFMRHFDTLPNERRG</sequence>
<feature type="domain" description="Radical SAM core" evidence="6">
    <location>
        <begin position="161"/>
        <end position="396"/>
    </location>
</feature>
<dbReference type="SFLD" id="SFLDF00303">
    <property type="entry name" value="hopanoid_C2-methyltransferase"/>
    <property type="match status" value="1"/>
</dbReference>
<evidence type="ECO:0000313" key="7">
    <source>
        <dbReference type="EMBL" id="OGF96859.1"/>
    </source>
</evidence>
<comment type="cofactor">
    <cofactor evidence="1">
        <name>[4Fe-4S] cluster</name>
        <dbReference type="ChEBI" id="CHEBI:49883"/>
    </cofactor>
</comment>
<dbReference type="CDD" id="cd01335">
    <property type="entry name" value="Radical_SAM"/>
    <property type="match status" value="1"/>
</dbReference>
<dbReference type="Gene3D" id="3.40.50.280">
    <property type="entry name" value="Cobalamin-binding domain"/>
    <property type="match status" value="1"/>
</dbReference>
<dbReference type="GO" id="GO:0046872">
    <property type="term" value="F:metal ion binding"/>
    <property type="evidence" value="ECO:0007669"/>
    <property type="project" value="UniProtKB-KW"/>
</dbReference>
<dbReference type="InterPro" id="IPR051198">
    <property type="entry name" value="BchE-like"/>
</dbReference>
<organism evidence="7 8">
    <name type="scientific">Candidatus Glassbacteria bacterium GWA2_58_10</name>
    <dbReference type="NCBI Taxonomy" id="1817865"/>
    <lineage>
        <taxon>Bacteria</taxon>
        <taxon>Candidatus Glassiibacteriota</taxon>
    </lineage>
</organism>
<dbReference type="Pfam" id="PF04055">
    <property type="entry name" value="Radical_SAM"/>
    <property type="match status" value="1"/>
</dbReference>
<evidence type="ECO:0000259" key="6">
    <source>
        <dbReference type="PROSITE" id="PS51918"/>
    </source>
</evidence>
<evidence type="ECO:0000256" key="4">
    <source>
        <dbReference type="ARBA" id="ARBA00023004"/>
    </source>
</evidence>
<dbReference type="InterPro" id="IPR007197">
    <property type="entry name" value="rSAM"/>
</dbReference>
<dbReference type="InterPro" id="IPR023404">
    <property type="entry name" value="rSAM_horseshoe"/>
</dbReference>
<accession>A0A1F5Y9X9</accession>
<evidence type="ECO:0000256" key="3">
    <source>
        <dbReference type="ARBA" id="ARBA00022723"/>
    </source>
</evidence>
<keyword evidence="3" id="KW-0479">Metal-binding</keyword>
<dbReference type="AlphaFoldDB" id="A0A1F5Y9X9"/>
<evidence type="ECO:0000256" key="1">
    <source>
        <dbReference type="ARBA" id="ARBA00001966"/>
    </source>
</evidence>
<dbReference type="SMART" id="SM00729">
    <property type="entry name" value="Elp3"/>
    <property type="match status" value="1"/>
</dbReference>
<dbReference type="SFLD" id="SFLDG01123">
    <property type="entry name" value="methyltransferase_(Class_B)"/>
    <property type="match status" value="1"/>
</dbReference>
<dbReference type="InterPro" id="IPR034530">
    <property type="entry name" value="HpnP-like"/>
</dbReference>
<keyword evidence="2" id="KW-0949">S-adenosyl-L-methionine</keyword>
<dbReference type="SFLD" id="SFLDG01082">
    <property type="entry name" value="B12-binding_domain_containing"/>
    <property type="match status" value="1"/>
</dbReference>
<dbReference type="SFLD" id="SFLDS00029">
    <property type="entry name" value="Radical_SAM"/>
    <property type="match status" value="1"/>
</dbReference>
<proteinExistence type="predicted"/>
<dbReference type="InterPro" id="IPR034466">
    <property type="entry name" value="Methyltransferase_Class_B"/>
</dbReference>
<dbReference type="GO" id="GO:0051536">
    <property type="term" value="F:iron-sulfur cluster binding"/>
    <property type="evidence" value="ECO:0007669"/>
    <property type="project" value="UniProtKB-KW"/>
</dbReference>
<dbReference type="Gene3D" id="3.80.30.20">
    <property type="entry name" value="tm_1862 like domain"/>
    <property type="match status" value="1"/>
</dbReference>
<protein>
    <submittedName>
        <fullName evidence="7">B12-binding domain-containing radical SAM protein</fullName>
    </submittedName>
</protein>
<dbReference type="GO" id="GO:0031419">
    <property type="term" value="F:cobalamin binding"/>
    <property type="evidence" value="ECO:0007669"/>
    <property type="project" value="InterPro"/>
</dbReference>
<dbReference type="InterPro" id="IPR006638">
    <property type="entry name" value="Elp3/MiaA/NifB-like_rSAM"/>
</dbReference>